<dbReference type="InterPro" id="IPR007000">
    <property type="entry name" value="PLipase_B-like"/>
</dbReference>
<evidence type="ECO:0000256" key="7">
    <source>
        <dbReference type="RuleBase" id="RU364138"/>
    </source>
</evidence>
<feature type="transmembrane region" description="Helical" evidence="8">
    <location>
        <begin position="556"/>
        <end position="580"/>
    </location>
</feature>
<keyword evidence="2 7" id="KW-0732">Signal</keyword>
<comment type="caution">
    <text evidence="9">The sequence shown here is derived from an EMBL/GenBank/DDBJ whole genome shotgun (WGS) entry which is preliminary data.</text>
</comment>
<feature type="signal peptide" evidence="7">
    <location>
        <begin position="1"/>
        <end position="17"/>
    </location>
</feature>
<name>A0ABQ8UNI6_9EUKA</name>
<dbReference type="Gene3D" id="3.60.60.30">
    <property type="match status" value="1"/>
</dbReference>
<accession>A0ABQ8UNI6</accession>
<evidence type="ECO:0000256" key="2">
    <source>
        <dbReference type="ARBA" id="ARBA00022729"/>
    </source>
</evidence>
<keyword evidence="8" id="KW-0472">Membrane</keyword>
<protein>
    <recommendedName>
        <fullName evidence="7">Phospholipase B-like</fullName>
        <ecNumber evidence="7">3.1.1.-</ecNumber>
    </recommendedName>
</protein>
<keyword evidence="8" id="KW-1133">Transmembrane helix</keyword>
<gene>
    <name evidence="9" type="ORF">PAPYR_2975</name>
</gene>
<dbReference type="PANTHER" id="PTHR12370:SF3">
    <property type="entry name" value="PHOSPHOLIPASE B-LIKE 2-RELATED"/>
    <property type="match status" value="1"/>
</dbReference>
<proteinExistence type="inferred from homology"/>
<evidence type="ECO:0000256" key="1">
    <source>
        <dbReference type="ARBA" id="ARBA00007835"/>
    </source>
</evidence>
<dbReference type="Pfam" id="PF04916">
    <property type="entry name" value="Phospholip_B"/>
    <property type="match status" value="1"/>
</dbReference>
<evidence type="ECO:0000256" key="5">
    <source>
        <dbReference type="ARBA" id="ARBA00023098"/>
    </source>
</evidence>
<organism evidence="9 10">
    <name type="scientific">Paratrimastix pyriformis</name>
    <dbReference type="NCBI Taxonomy" id="342808"/>
    <lineage>
        <taxon>Eukaryota</taxon>
        <taxon>Metamonada</taxon>
        <taxon>Preaxostyla</taxon>
        <taxon>Paratrimastigidae</taxon>
        <taxon>Paratrimastix</taxon>
    </lineage>
</organism>
<evidence type="ECO:0000256" key="4">
    <source>
        <dbReference type="ARBA" id="ARBA00022963"/>
    </source>
</evidence>
<evidence type="ECO:0000256" key="8">
    <source>
        <dbReference type="SAM" id="Phobius"/>
    </source>
</evidence>
<evidence type="ECO:0000313" key="10">
    <source>
        <dbReference type="Proteomes" id="UP001141327"/>
    </source>
</evidence>
<evidence type="ECO:0000256" key="3">
    <source>
        <dbReference type="ARBA" id="ARBA00022801"/>
    </source>
</evidence>
<feature type="chain" id="PRO_5044953941" description="Phospholipase B-like" evidence="7">
    <location>
        <begin position="18"/>
        <end position="619"/>
    </location>
</feature>
<keyword evidence="10" id="KW-1185">Reference proteome</keyword>
<keyword evidence="5 7" id="KW-0443">Lipid metabolism</keyword>
<comment type="function">
    <text evidence="7">Putative phospholipase.</text>
</comment>
<comment type="similarity">
    <text evidence="1 7">Belongs to the phospholipase B-like family.</text>
</comment>
<dbReference type="EMBL" id="JAPMOS010000011">
    <property type="protein sequence ID" value="KAJ4460739.1"/>
    <property type="molecule type" value="Genomic_DNA"/>
</dbReference>
<reference evidence="9" key="1">
    <citation type="journal article" date="2022" name="bioRxiv">
        <title>Genomics of Preaxostyla Flagellates Illuminates Evolutionary Transitions and the Path Towards Mitochondrial Loss.</title>
        <authorList>
            <person name="Novak L.V.F."/>
            <person name="Treitli S.C."/>
            <person name="Pyrih J."/>
            <person name="Halakuc P."/>
            <person name="Pipaliya S.V."/>
            <person name="Vacek V."/>
            <person name="Brzon O."/>
            <person name="Soukal P."/>
            <person name="Eme L."/>
            <person name="Dacks J.B."/>
            <person name="Karnkowska A."/>
            <person name="Elias M."/>
            <person name="Hampl V."/>
        </authorList>
    </citation>
    <scope>NUCLEOTIDE SEQUENCE</scope>
    <source>
        <strain evidence="9">RCP-MX</strain>
    </source>
</reference>
<dbReference type="PANTHER" id="PTHR12370">
    <property type="entry name" value="PHOSPHOLIPASE B-RELATED"/>
    <property type="match status" value="1"/>
</dbReference>
<evidence type="ECO:0000256" key="6">
    <source>
        <dbReference type="ARBA" id="ARBA00023180"/>
    </source>
</evidence>
<keyword evidence="6" id="KW-0325">Glycoprotein</keyword>
<keyword evidence="4 7" id="KW-0442">Lipid degradation</keyword>
<sequence>MARVLLLASALVLAVLAADATVKKSSEGVWSVSVGQMDDGGVAWGRFYDELNVTGFGRLYVASGASFSDDDQMYGAGYIEGYLTHDRIWETFQNYRDTSFEDFPPKYGDQWPAPVLNYMVANEQYVRATAKANRDSDPYWLQIAVQIQQFDGLLAGYNKYASEQDPSSVMNSTELWLLNSMGDMDDLNIALFLNDQEHVERLHANAELHAHCTGLVKGVRDTKRPGFTDVFVAQDAWSSYTTMNRIHKSFELPLKAPTVHAHKMVFASYPGVLFSNDDFYVTDTQMVVIETTFHCWRNELYAQYITPSTVLTWMRAMAANRLAVDGQGWYGNFSKVNSGTYNNQYMVIDHKLFDIGMRPKAGFVWAIEQMPGLMIGVDRTQMLIDDGFVPSINVPSIYEVYAYAGYPEKVANTSDYWSYNESARMKIIRRDQAAIETFDQFNDFMRYNNWKQDPLTNADPAQTISSRYDLRVAPLHAASFGGTDSKTANHWNALHLQMNIIAGPTRQAKDEDLPAWSFSAWEAEHGAIPHRGIPDGPWPKERVMMQFEDFGLGHHMSILAIIGIAGSVVGLFALASWMGWSLRRKQTMPAFHPELVAAETSAQGAYAPIPSADPIAADK</sequence>
<dbReference type="EC" id="3.1.1.-" evidence="7"/>
<evidence type="ECO:0000313" key="9">
    <source>
        <dbReference type="EMBL" id="KAJ4460739.1"/>
    </source>
</evidence>
<keyword evidence="8" id="KW-0812">Transmembrane</keyword>
<dbReference type="Proteomes" id="UP001141327">
    <property type="component" value="Unassembled WGS sequence"/>
</dbReference>
<keyword evidence="3 7" id="KW-0378">Hydrolase</keyword>